<protein>
    <submittedName>
        <fullName evidence="2">Uncharacterized protein</fullName>
    </submittedName>
</protein>
<feature type="compositionally biased region" description="Low complexity" evidence="1">
    <location>
        <begin position="125"/>
        <end position="135"/>
    </location>
</feature>
<reference evidence="3" key="1">
    <citation type="journal article" date="2019" name="Int. J. Syst. Evol. Microbiol.">
        <title>The Global Catalogue of Microorganisms (GCM) 10K type strain sequencing project: providing services to taxonomists for standard genome sequencing and annotation.</title>
        <authorList>
            <consortium name="The Broad Institute Genomics Platform"/>
            <consortium name="The Broad Institute Genome Sequencing Center for Infectious Disease"/>
            <person name="Wu L."/>
            <person name="Ma J."/>
        </authorList>
    </citation>
    <scope>NUCLEOTIDE SEQUENCE [LARGE SCALE GENOMIC DNA]</scope>
    <source>
        <strain evidence="3">CGMCC 4.7237</strain>
    </source>
</reference>
<dbReference type="RefSeq" id="WP_386436874.1">
    <property type="nucleotide sequence ID" value="NZ_JBHSBB010000030.1"/>
</dbReference>
<evidence type="ECO:0000256" key="1">
    <source>
        <dbReference type="SAM" id="MobiDB-lite"/>
    </source>
</evidence>
<sequence length="171" mass="16492">MPAPHNGDSIRSPRTRARTAGIRSALLVTLVAAGVAACVSAGSEPDPRPSRVPSSASRVADGPGGGRLVPGAVRPAGKNGLSPSPSASGSSPSPGASRSASPSPHAKDKPADRALPPAGAGVTVPQPTAEATPTQQAPPPTTPAAEPTTAPTPDPPSQSDSPAPPESPAAG</sequence>
<organism evidence="2 3">
    <name type="scientific">Streptomyces polygonati</name>
    <dbReference type="NCBI Taxonomy" id="1617087"/>
    <lineage>
        <taxon>Bacteria</taxon>
        <taxon>Bacillati</taxon>
        <taxon>Actinomycetota</taxon>
        <taxon>Actinomycetes</taxon>
        <taxon>Kitasatosporales</taxon>
        <taxon>Streptomycetaceae</taxon>
        <taxon>Streptomyces</taxon>
    </lineage>
</organism>
<feature type="region of interest" description="Disordered" evidence="1">
    <location>
        <begin position="40"/>
        <end position="171"/>
    </location>
</feature>
<name>A0ABV8HY78_9ACTN</name>
<evidence type="ECO:0000313" key="2">
    <source>
        <dbReference type="EMBL" id="MFC4035987.1"/>
    </source>
</evidence>
<dbReference type="EMBL" id="JBHSBB010000030">
    <property type="protein sequence ID" value="MFC4035987.1"/>
    <property type="molecule type" value="Genomic_DNA"/>
</dbReference>
<proteinExistence type="predicted"/>
<evidence type="ECO:0000313" key="3">
    <source>
        <dbReference type="Proteomes" id="UP001595765"/>
    </source>
</evidence>
<dbReference type="Proteomes" id="UP001595765">
    <property type="component" value="Unassembled WGS sequence"/>
</dbReference>
<comment type="caution">
    <text evidence="2">The sequence shown here is derived from an EMBL/GenBank/DDBJ whole genome shotgun (WGS) entry which is preliminary data.</text>
</comment>
<gene>
    <name evidence="2" type="ORF">ACFO3J_31660</name>
</gene>
<accession>A0ABV8HY78</accession>
<feature type="compositionally biased region" description="Pro residues" evidence="1">
    <location>
        <begin position="150"/>
        <end position="171"/>
    </location>
</feature>
<feature type="compositionally biased region" description="Low complexity" evidence="1">
    <location>
        <begin position="82"/>
        <end position="104"/>
    </location>
</feature>
<feature type="compositionally biased region" description="Low complexity" evidence="1">
    <location>
        <begin position="51"/>
        <end position="61"/>
    </location>
</feature>
<keyword evidence="3" id="KW-1185">Reference proteome</keyword>